<name>A0A1H0EGL0_9FIRM</name>
<reference evidence="4 5" key="1">
    <citation type="submission" date="2016-10" db="EMBL/GenBank/DDBJ databases">
        <authorList>
            <person name="de Groot N.N."/>
        </authorList>
    </citation>
    <scope>NUCLEOTIDE SEQUENCE [LARGE SCALE GENOMIC DNA]</scope>
    <source>
        <strain evidence="4 5">CGMCC 1.5012</strain>
    </source>
</reference>
<protein>
    <submittedName>
        <fullName evidence="4">Sugar kinase of the NBD/HSP70 family, may contain an N-terminal HTH domain</fullName>
    </submittedName>
</protein>
<dbReference type="InterPro" id="IPR036390">
    <property type="entry name" value="WH_DNA-bd_sf"/>
</dbReference>
<dbReference type="EMBL" id="FNID01000033">
    <property type="protein sequence ID" value="SDN81555.1"/>
    <property type="molecule type" value="Genomic_DNA"/>
</dbReference>
<organism evidence="4 5">
    <name type="scientific">Acetanaerobacterium elongatum</name>
    <dbReference type="NCBI Taxonomy" id="258515"/>
    <lineage>
        <taxon>Bacteria</taxon>
        <taxon>Bacillati</taxon>
        <taxon>Bacillota</taxon>
        <taxon>Clostridia</taxon>
        <taxon>Eubacteriales</taxon>
        <taxon>Oscillospiraceae</taxon>
        <taxon>Acetanaerobacterium</taxon>
    </lineage>
</organism>
<dbReference type="Pfam" id="PF00480">
    <property type="entry name" value="ROK"/>
    <property type="match status" value="1"/>
</dbReference>
<keyword evidence="3" id="KW-0119">Carbohydrate metabolism</keyword>
<gene>
    <name evidence="4" type="ORF">SAMN05192585_13323</name>
</gene>
<dbReference type="SUPFAM" id="SSF53067">
    <property type="entry name" value="Actin-like ATPase domain"/>
    <property type="match status" value="1"/>
</dbReference>
<keyword evidence="4" id="KW-0808">Transferase</keyword>
<comment type="similarity">
    <text evidence="2">Belongs to the ROK (NagC/XylR) family.</text>
</comment>
<dbReference type="AlphaFoldDB" id="A0A1H0EGL0"/>
<dbReference type="Gene3D" id="3.30.420.40">
    <property type="match status" value="2"/>
</dbReference>
<dbReference type="InterPro" id="IPR036388">
    <property type="entry name" value="WH-like_DNA-bd_sf"/>
</dbReference>
<dbReference type="SUPFAM" id="SSF46785">
    <property type="entry name" value="Winged helix' DNA-binding domain"/>
    <property type="match status" value="1"/>
</dbReference>
<keyword evidence="4" id="KW-0418">Kinase</keyword>
<comment type="function">
    <text evidence="1">Transcriptional repressor of xylose-utilizing enzymes.</text>
</comment>
<accession>A0A1H0EGL0</accession>
<dbReference type="PANTHER" id="PTHR18964:SF149">
    <property type="entry name" value="BIFUNCTIONAL UDP-N-ACETYLGLUCOSAMINE 2-EPIMERASE_N-ACETYLMANNOSAMINE KINASE"/>
    <property type="match status" value="1"/>
</dbReference>
<evidence type="ECO:0000313" key="4">
    <source>
        <dbReference type="EMBL" id="SDN81555.1"/>
    </source>
</evidence>
<dbReference type="STRING" id="258515.SAMN05192585_13323"/>
<dbReference type="OrthoDB" id="9810372at2"/>
<dbReference type="InterPro" id="IPR000600">
    <property type="entry name" value="ROK"/>
</dbReference>
<keyword evidence="3" id="KW-0859">Xylose metabolism</keyword>
<evidence type="ECO:0000256" key="3">
    <source>
        <dbReference type="ARBA" id="ARBA00022629"/>
    </source>
</evidence>
<dbReference type="Proteomes" id="UP000199182">
    <property type="component" value="Unassembled WGS sequence"/>
</dbReference>
<sequence>MKPVGVNMINVKQINRKSVLQLLLRSGPLSRTDLAAELNLTTATLTSICSDFLQKRLLLASNKSRTQTLGRQKCPLEINPSYKYVLAISLHYTGHVIAITNLLGDPVAISEFSLPRPYTAVAFLKELANTCVRLLWENNIPCEKVLGAGVGMIGSVNQDKGISLHPFKIFEEDQVPIRDILQAEFPFPVCVENNMCAYLNAEYLFGSAQASNVLAIKWGPGVGSASSIDGQICKDHLYHSAEVGHTYFYTSSNRLCKCGRKGCLETGVNLDRFVEVIQSLLPNQPALQAVQQKCGDPSFENIETYIGADCTALTEQIRPLIHDFAIGVSNAIQVFSPDQVLLFGVLFESPNIAETFLNDILQINPLLSRKLFCKSALGWRKEYLGPAATAINIFLVETGGNLPE</sequence>
<evidence type="ECO:0000313" key="5">
    <source>
        <dbReference type="Proteomes" id="UP000199182"/>
    </source>
</evidence>
<dbReference type="GO" id="GO:0042732">
    <property type="term" value="P:D-xylose metabolic process"/>
    <property type="evidence" value="ECO:0007669"/>
    <property type="project" value="UniProtKB-KW"/>
</dbReference>
<evidence type="ECO:0000256" key="1">
    <source>
        <dbReference type="ARBA" id="ARBA00002486"/>
    </source>
</evidence>
<dbReference type="RefSeq" id="WP_092642267.1">
    <property type="nucleotide sequence ID" value="NZ_FNID01000033.1"/>
</dbReference>
<dbReference type="Gene3D" id="1.10.10.10">
    <property type="entry name" value="Winged helix-like DNA-binding domain superfamily/Winged helix DNA-binding domain"/>
    <property type="match status" value="1"/>
</dbReference>
<dbReference type="PANTHER" id="PTHR18964">
    <property type="entry name" value="ROK (REPRESSOR, ORF, KINASE) FAMILY"/>
    <property type="match status" value="1"/>
</dbReference>
<keyword evidence="5" id="KW-1185">Reference proteome</keyword>
<proteinExistence type="inferred from homology"/>
<dbReference type="GO" id="GO:0016301">
    <property type="term" value="F:kinase activity"/>
    <property type="evidence" value="ECO:0007669"/>
    <property type="project" value="UniProtKB-KW"/>
</dbReference>
<evidence type="ECO:0000256" key="2">
    <source>
        <dbReference type="ARBA" id="ARBA00006479"/>
    </source>
</evidence>
<dbReference type="InterPro" id="IPR043129">
    <property type="entry name" value="ATPase_NBD"/>
</dbReference>